<evidence type="ECO:0000313" key="5">
    <source>
        <dbReference type="Proteomes" id="UP001215280"/>
    </source>
</evidence>
<keyword evidence="5" id="KW-1185">Reference proteome</keyword>
<feature type="transmembrane region" description="Helical" evidence="2">
    <location>
        <begin position="212"/>
        <end position="232"/>
    </location>
</feature>
<feature type="transmembrane region" description="Helical" evidence="2">
    <location>
        <begin position="12"/>
        <end position="30"/>
    </location>
</feature>
<feature type="transmembrane region" description="Helical" evidence="2">
    <location>
        <begin position="238"/>
        <end position="256"/>
    </location>
</feature>
<comment type="caution">
    <text evidence="4">The sequence shown here is derived from an EMBL/GenBank/DDBJ whole genome shotgun (WGS) entry which is preliminary data.</text>
</comment>
<dbReference type="EMBL" id="JARJLG010000246">
    <property type="protein sequence ID" value="KAJ7723490.1"/>
    <property type="molecule type" value="Genomic_DNA"/>
</dbReference>
<dbReference type="Proteomes" id="UP001215280">
    <property type="component" value="Unassembled WGS sequence"/>
</dbReference>
<feature type="transmembrane region" description="Helical" evidence="2">
    <location>
        <begin position="89"/>
        <end position="107"/>
    </location>
</feature>
<organism evidence="4 5">
    <name type="scientific">Mycena maculata</name>
    <dbReference type="NCBI Taxonomy" id="230809"/>
    <lineage>
        <taxon>Eukaryota</taxon>
        <taxon>Fungi</taxon>
        <taxon>Dikarya</taxon>
        <taxon>Basidiomycota</taxon>
        <taxon>Agaricomycotina</taxon>
        <taxon>Agaricomycetes</taxon>
        <taxon>Agaricomycetidae</taxon>
        <taxon>Agaricales</taxon>
        <taxon>Marasmiineae</taxon>
        <taxon>Mycenaceae</taxon>
        <taxon>Mycena</taxon>
    </lineage>
</organism>
<proteinExistence type="predicted"/>
<evidence type="ECO:0000313" key="4">
    <source>
        <dbReference type="EMBL" id="KAJ7723490.1"/>
    </source>
</evidence>
<protein>
    <recommendedName>
        <fullName evidence="3">DUF6533 domain-containing protein</fullName>
    </recommendedName>
</protein>
<keyword evidence="2" id="KW-0812">Transmembrane</keyword>
<sequence>MSSAEIQAQLNSSYYLSAVSFTILFYEYLFTLDWETSRYWGTKINWPTGLFFANRYGTLLGNIPIVFQSFWNTPGTPNKIRVCAVLNTYHQFFIIVMQTIGGVMLILRTYALYERNNRILILMVTVSAAIVGVVVWSTLASGKAASNTPALPLYIGCTYEITHAQSVGLVIAWASLGGFDCMIFILTLYRALSRRHLSRLNLVTVLIRDGSIYFAVMVVSNLSNILTFVFGAAHTRGVATTFTNIISSVMISRLMLNLRDPSLSRMSTRFSESTRGTDQDGVFTSYLTPSGPVELPRSPVSNIRRGSDTEMGRDG</sequence>
<feature type="region of interest" description="Disordered" evidence="1">
    <location>
        <begin position="289"/>
        <end position="315"/>
    </location>
</feature>
<dbReference type="InterPro" id="IPR045340">
    <property type="entry name" value="DUF6533"/>
</dbReference>
<evidence type="ECO:0000256" key="1">
    <source>
        <dbReference type="SAM" id="MobiDB-lite"/>
    </source>
</evidence>
<feature type="transmembrane region" description="Helical" evidence="2">
    <location>
        <begin position="119"/>
        <end position="139"/>
    </location>
</feature>
<feature type="compositionally biased region" description="Basic and acidic residues" evidence="1">
    <location>
        <begin position="305"/>
        <end position="315"/>
    </location>
</feature>
<evidence type="ECO:0000256" key="2">
    <source>
        <dbReference type="SAM" id="Phobius"/>
    </source>
</evidence>
<accession>A0AAD7HLJ7</accession>
<feature type="transmembrane region" description="Helical" evidence="2">
    <location>
        <begin position="170"/>
        <end position="192"/>
    </location>
</feature>
<gene>
    <name evidence="4" type="ORF">DFH07DRAFT_946507</name>
</gene>
<dbReference type="Pfam" id="PF20151">
    <property type="entry name" value="DUF6533"/>
    <property type="match status" value="1"/>
</dbReference>
<dbReference type="AlphaFoldDB" id="A0AAD7HLJ7"/>
<keyword evidence="2" id="KW-0472">Membrane</keyword>
<keyword evidence="2" id="KW-1133">Transmembrane helix</keyword>
<name>A0AAD7HLJ7_9AGAR</name>
<reference evidence="4" key="1">
    <citation type="submission" date="2023-03" db="EMBL/GenBank/DDBJ databases">
        <title>Massive genome expansion in bonnet fungi (Mycena s.s.) driven by repeated elements and novel gene families across ecological guilds.</title>
        <authorList>
            <consortium name="Lawrence Berkeley National Laboratory"/>
            <person name="Harder C.B."/>
            <person name="Miyauchi S."/>
            <person name="Viragh M."/>
            <person name="Kuo A."/>
            <person name="Thoen E."/>
            <person name="Andreopoulos B."/>
            <person name="Lu D."/>
            <person name="Skrede I."/>
            <person name="Drula E."/>
            <person name="Henrissat B."/>
            <person name="Morin E."/>
            <person name="Kohler A."/>
            <person name="Barry K."/>
            <person name="LaButti K."/>
            <person name="Morin E."/>
            <person name="Salamov A."/>
            <person name="Lipzen A."/>
            <person name="Mereny Z."/>
            <person name="Hegedus B."/>
            <person name="Baldrian P."/>
            <person name="Stursova M."/>
            <person name="Weitz H."/>
            <person name="Taylor A."/>
            <person name="Grigoriev I.V."/>
            <person name="Nagy L.G."/>
            <person name="Martin F."/>
            <person name="Kauserud H."/>
        </authorList>
    </citation>
    <scope>NUCLEOTIDE SEQUENCE</scope>
    <source>
        <strain evidence="4">CBHHK188m</strain>
    </source>
</reference>
<feature type="non-terminal residue" evidence="4">
    <location>
        <position position="1"/>
    </location>
</feature>
<evidence type="ECO:0000259" key="3">
    <source>
        <dbReference type="Pfam" id="PF20151"/>
    </source>
</evidence>
<feature type="domain" description="DUF6533" evidence="3">
    <location>
        <begin position="15"/>
        <end position="60"/>
    </location>
</feature>